<dbReference type="PANTHER" id="PTHR48111">
    <property type="entry name" value="REGULATOR OF RPOS"/>
    <property type="match status" value="1"/>
</dbReference>
<evidence type="ECO:0000259" key="7">
    <source>
        <dbReference type="PROSITE" id="PS51755"/>
    </source>
</evidence>
<evidence type="ECO:0000256" key="3">
    <source>
        <dbReference type="ARBA" id="ARBA00023125"/>
    </source>
</evidence>
<gene>
    <name evidence="8" type="ORF">HG542_16755</name>
</gene>
<dbReference type="GO" id="GO:0000976">
    <property type="term" value="F:transcription cis-regulatory region binding"/>
    <property type="evidence" value="ECO:0007669"/>
    <property type="project" value="TreeGrafter"/>
</dbReference>
<keyword evidence="9" id="KW-1185">Reference proteome</keyword>
<dbReference type="PANTHER" id="PTHR48111:SF4">
    <property type="entry name" value="DNA-BINDING DUAL TRANSCRIPTIONAL REGULATOR OMPR"/>
    <property type="match status" value="1"/>
</dbReference>
<dbReference type="SUPFAM" id="SSF46894">
    <property type="entry name" value="C-terminal effector domain of the bipartite response regulators"/>
    <property type="match status" value="1"/>
</dbReference>
<feature type="domain" description="OmpR/PhoB-type" evidence="7">
    <location>
        <begin position="27"/>
        <end position="124"/>
    </location>
</feature>
<keyword evidence="4" id="KW-0804">Transcription</keyword>
<evidence type="ECO:0000256" key="4">
    <source>
        <dbReference type="ARBA" id="ARBA00023163"/>
    </source>
</evidence>
<keyword evidence="2" id="KW-0805">Transcription regulation</keyword>
<dbReference type="Gene3D" id="1.10.10.10">
    <property type="entry name" value="Winged helix-like DNA-binding domain superfamily/Winged helix DNA-binding domain"/>
    <property type="match status" value="1"/>
</dbReference>
<dbReference type="Pfam" id="PF00486">
    <property type="entry name" value="Trans_reg_C"/>
    <property type="match status" value="1"/>
</dbReference>
<evidence type="ECO:0000313" key="8">
    <source>
        <dbReference type="EMBL" id="NVK79307.1"/>
    </source>
</evidence>
<dbReference type="Proteomes" id="UP000587462">
    <property type="component" value="Unassembled WGS sequence"/>
</dbReference>
<keyword evidence="1" id="KW-0597">Phosphoprotein</keyword>
<dbReference type="SMART" id="SM00862">
    <property type="entry name" value="Trans_reg_C"/>
    <property type="match status" value="1"/>
</dbReference>
<comment type="caution">
    <text evidence="8">The sequence shown here is derived from an EMBL/GenBank/DDBJ whole genome shotgun (WGS) entry which is preliminary data.</text>
</comment>
<dbReference type="GO" id="GO:0032993">
    <property type="term" value="C:protein-DNA complex"/>
    <property type="evidence" value="ECO:0007669"/>
    <property type="project" value="TreeGrafter"/>
</dbReference>
<dbReference type="InterPro" id="IPR039420">
    <property type="entry name" value="WalR-like"/>
</dbReference>
<feature type="DNA-binding region" description="OmpR/PhoB-type" evidence="5">
    <location>
        <begin position="27"/>
        <end position="124"/>
    </location>
</feature>
<protein>
    <submittedName>
        <fullName evidence="8">Winged helix-turn-helix transcriptional regulator</fullName>
    </submittedName>
</protein>
<evidence type="ECO:0000256" key="6">
    <source>
        <dbReference type="SAM" id="MobiDB-lite"/>
    </source>
</evidence>
<dbReference type="GO" id="GO:0005829">
    <property type="term" value="C:cytosol"/>
    <property type="evidence" value="ECO:0007669"/>
    <property type="project" value="TreeGrafter"/>
</dbReference>
<evidence type="ECO:0000256" key="2">
    <source>
        <dbReference type="ARBA" id="ARBA00023015"/>
    </source>
</evidence>
<reference evidence="8 9" key="1">
    <citation type="submission" date="2020-04" db="EMBL/GenBank/DDBJ databases">
        <title>Draft Genome Sequence of Streptomyces morookaense DSM 40503, an 8-azaguanine-producing strain.</title>
        <authorList>
            <person name="Qi J."/>
            <person name="Gao J.-M."/>
        </authorList>
    </citation>
    <scope>NUCLEOTIDE SEQUENCE [LARGE SCALE GENOMIC DNA]</scope>
    <source>
        <strain evidence="8 9">DSM 40503</strain>
    </source>
</reference>
<dbReference type="RefSeq" id="WP_171082203.1">
    <property type="nucleotide sequence ID" value="NZ_BNBU01000009.1"/>
</dbReference>
<dbReference type="CDD" id="cd00383">
    <property type="entry name" value="trans_reg_C"/>
    <property type="match status" value="1"/>
</dbReference>
<dbReference type="InterPro" id="IPR001867">
    <property type="entry name" value="OmpR/PhoB-type_DNA-bd"/>
</dbReference>
<keyword evidence="3 5" id="KW-0238">DNA-binding</keyword>
<dbReference type="AlphaFoldDB" id="A0A7Y7E8H8"/>
<name>A0A7Y7E8H8_STRMO</name>
<dbReference type="PROSITE" id="PS51755">
    <property type="entry name" value="OMPR_PHOB"/>
    <property type="match status" value="1"/>
</dbReference>
<accession>A0A7Y7E8H8</accession>
<dbReference type="GO" id="GO:0006355">
    <property type="term" value="P:regulation of DNA-templated transcription"/>
    <property type="evidence" value="ECO:0007669"/>
    <property type="project" value="InterPro"/>
</dbReference>
<dbReference type="InterPro" id="IPR016032">
    <property type="entry name" value="Sig_transdc_resp-reg_C-effctor"/>
</dbReference>
<feature type="compositionally biased region" description="Basic and acidic residues" evidence="6">
    <location>
        <begin position="11"/>
        <end position="23"/>
    </location>
</feature>
<sequence length="130" mass="14742">MSLRYPRITRTRQERPAAVEPKARKPQLPHRLGGLTVDPEARIATAGEREFPLTFMEFELLTHLVANPRRVHTRRQLLTVIWGPGNSSGARTIDVHVARLRRKLGPEYQALIKTVRQVGYALDPSKAMAD</sequence>
<organism evidence="8 9">
    <name type="scientific">Streptomyces morookaense</name>
    <name type="common">Streptoverticillium morookaense</name>
    <dbReference type="NCBI Taxonomy" id="1970"/>
    <lineage>
        <taxon>Bacteria</taxon>
        <taxon>Bacillati</taxon>
        <taxon>Actinomycetota</taxon>
        <taxon>Actinomycetes</taxon>
        <taxon>Kitasatosporales</taxon>
        <taxon>Streptomycetaceae</taxon>
        <taxon>Streptomyces</taxon>
    </lineage>
</organism>
<evidence type="ECO:0000313" key="9">
    <source>
        <dbReference type="Proteomes" id="UP000587462"/>
    </source>
</evidence>
<dbReference type="InterPro" id="IPR036388">
    <property type="entry name" value="WH-like_DNA-bd_sf"/>
</dbReference>
<feature type="region of interest" description="Disordered" evidence="6">
    <location>
        <begin position="1"/>
        <end position="34"/>
    </location>
</feature>
<dbReference type="GO" id="GO:0000156">
    <property type="term" value="F:phosphorelay response regulator activity"/>
    <property type="evidence" value="ECO:0007669"/>
    <property type="project" value="TreeGrafter"/>
</dbReference>
<evidence type="ECO:0000256" key="5">
    <source>
        <dbReference type="PROSITE-ProRule" id="PRU01091"/>
    </source>
</evidence>
<evidence type="ECO:0000256" key="1">
    <source>
        <dbReference type="ARBA" id="ARBA00022553"/>
    </source>
</evidence>
<dbReference type="EMBL" id="JABBXF010000035">
    <property type="protein sequence ID" value="NVK79307.1"/>
    <property type="molecule type" value="Genomic_DNA"/>
</dbReference>
<proteinExistence type="predicted"/>